<keyword evidence="4" id="KW-1185">Reference proteome</keyword>
<feature type="region of interest" description="Disordered" evidence="2">
    <location>
        <begin position="428"/>
        <end position="448"/>
    </location>
</feature>
<dbReference type="Proteomes" id="UP000327013">
    <property type="component" value="Chromosome 2"/>
</dbReference>
<feature type="coiled-coil region" evidence="1">
    <location>
        <begin position="152"/>
        <end position="179"/>
    </location>
</feature>
<dbReference type="EMBL" id="CM017322">
    <property type="protein sequence ID" value="KAE8008114.1"/>
    <property type="molecule type" value="Genomic_DNA"/>
</dbReference>
<dbReference type="PANTHER" id="PTHR36325:SF1">
    <property type="entry name" value="MYOSIN-2 HEAVY CHAIN-LIKE PROTEIN"/>
    <property type="match status" value="1"/>
</dbReference>
<dbReference type="OrthoDB" id="2019579at2759"/>
<evidence type="ECO:0000313" key="4">
    <source>
        <dbReference type="Proteomes" id="UP000327013"/>
    </source>
</evidence>
<protein>
    <submittedName>
        <fullName evidence="3">Uncharacterized protein</fullName>
    </submittedName>
</protein>
<proteinExistence type="predicted"/>
<accession>A0A5N6QM72</accession>
<feature type="compositionally biased region" description="Polar residues" evidence="2">
    <location>
        <begin position="34"/>
        <end position="43"/>
    </location>
</feature>
<feature type="compositionally biased region" description="Polar residues" evidence="2">
    <location>
        <begin position="258"/>
        <end position="269"/>
    </location>
</feature>
<reference evidence="3 4" key="1">
    <citation type="submission" date="2019-06" db="EMBL/GenBank/DDBJ databases">
        <title>A chromosomal-level reference genome of Carpinus fangiana (Coryloideae, Betulaceae).</title>
        <authorList>
            <person name="Yang X."/>
            <person name="Wang Z."/>
            <person name="Zhang L."/>
            <person name="Hao G."/>
            <person name="Liu J."/>
            <person name="Yang Y."/>
        </authorList>
    </citation>
    <scope>NUCLEOTIDE SEQUENCE [LARGE SCALE GENOMIC DNA]</scope>
    <source>
        <strain evidence="3">Cfa_2016G</strain>
        <tissue evidence="3">Leaf</tissue>
    </source>
</reference>
<keyword evidence="1" id="KW-0175">Coiled coil</keyword>
<name>A0A5N6QM72_9ROSI</name>
<organism evidence="3 4">
    <name type="scientific">Carpinus fangiana</name>
    <dbReference type="NCBI Taxonomy" id="176857"/>
    <lineage>
        <taxon>Eukaryota</taxon>
        <taxon>Viridiplantae</taxon>
        <taxon>Streptophyta</taxon>
        <taxon>Embryophyta</taxon>
        <taxon>Tracheophyta</taxon>
        <taxon>Spermatophyta</taxon>
        <taxon>Magnoliopsida</taxon>
        <taxon>eudicotyledons</taxon>
        <taxon>Gunneridae</taxon>
        <taxon>Pentapetalae</taxon>
        <taxon>rosids</taxon>
        <taxon>fabids</taxon>
        <taxon>Fagales</taxon>
        <taxon>Betulaceae</taxon>
        <taxon>Carpinus</taxon>
    </lineage>
</organism>
<feature type="region of interest" description="Disordered" evidence="2">
    <location>
        <begin position="583"/>
        <end position="668"/>
    </location>
</feature>
<feature type="compositionally biased region" description="Polar residues" evidence="2">
    <location>
        <begin position="632"/>
        <end position="642"/>
    </location>
</feature>
<dbReference type="PANTHER" id="PTHR36325">
    <property type="entry name" value="MYOSIN-2 HEAVY CHAIN-LIKE PROTEIN"/>
    <property type="match status" value="1"/>
</dbReference>
<feature type="region of interest" description="Disordered" evidence="2">
    <location>
        <begin position="21"/>
        <end position="57"/>
    </location>
</feature>
<evidence type="ECO:0000256" key="2">
    <source>
        <dbReference type="SAM" id="MobiDB-lite"/>
    </source>
</evidence>
<gene>
    <name evidence="3" type="ORF">FH972_004657</name>
</gene>
<evidence type="ECO:0000313" key="3">
    <source>
        <dbReference type="EMBL" id="KAE8008114.1"/>
    </source>
</evidence>
<evidence type="ECO:0000256" key="1">
    <source>
        <dbReference type="SAM" id="Coils"/>
    </source>
</evidence>
<sequence length="920" mass="102408">MDLGCLDLCCISVSDKQGTEATLASSESREDSMSDTATASSKIGKNKSPKETAQSTSNILNKFTSQIKKPSHRKSSPLNWFPRTKVDSYLKRKLKMLQEVDGMNLSLDETLGDANPHYSRVLREKMAAREAAHKAMEARKAALVEASWCRILRAARIQNKDAEAQLLKAEKSAAAAFEAATSIGVIMYDIPNCPRKPCQIETSPVKGGGSAKHKVTASFETAFEVDREVAAAVKTALIRLANCATFNKDEFEELLRKISQNPDTGENNQELSEFSSECESESGSELETASVKDDFSCQDFDCNLPAPDMRQRKNRKRLSFERFNTTKLVEMMLERLRCLQEDELSSLATIVATCGLNAALAEVTNSKAHDSTDYSSNPAPNLMSSMGAGNLEVSMDGHTRRKSVESELPSLDKFLVKHMTKLEKEVWEAKNRRNNESGEGTGKNSERTAVGEVNLDNDVAASETIPDFGSILLKHSSKLEKDIEEAKKKSGRDFETNYKKLHNGRSSSEAVSDLGTILIKHCSKLEKEIEETKRNNGKAFEMNGKKIGRLKNGAVGHKEEDVPEVPSLEKFLVKRVSRLEKEVQEAKNRRKNEPRKGGRVTNMKKFDSSASDAQLDKTAYSDGGAEQKENIDSNNKVSTVSKMEQKECTGDTGESPLQIGQVNLNAGDEKTEIEEIEDSLDNSMVKPLHKLEGEKVQALPLGSNYGSHRHQKKQAGNSVTDCESLDKILVKHVSRLEKEKMRFSSKEEIVKVKSSETKVQSHMNQEGGLGQILVKHKSRLEREKLTAAQQPDDQIRPSTVRREARERELQEAWGGLSLGNSMKSSETKVQSHMNQGGLDQILVKHKSRLEREKLAAAQQPDDQIRLSVARREARERELQEAWGGLSLGNSMKPHLSKLEQDKAAWIKAEEEERKEAIKDM</sequence>
<dbReference type="AlphaFoldDB" id="A0A5N6QM72"/>
<feature type="region of interest" description="Disordered" evidence="2">
    <location>
        <begin position="258"/>
        <end position="285"/>
    </location>
</feature>